<organism evidence="1 2">
    <name type="scientific">Bradyrhizobium centrolobii</name>
    <dbReference type="NCBI Taxonomy" id="1505087"/>
    <lineage>
        <taxon>Bacteria</taxon>
        <taxon>Pseudomonadati</taxon>
        <taxon>Pseudomonadota</taxon>
        <taxon>Alphaproteobacteria</taxon>
        <taxon>Hyphomicrobiales</taxon>
        <taxon>Nitrobacteraceae</taxon>
        <taxon>Bradyrhizobium</taxon>
    </lineage>
</organism>
<dbReference type="EMBL" id="LUUB01000073">
    <property type="protein sequence ID" value="OAF06886.1"/>
    <property type="molecule type" value="Genomic_DNA"/>
</dbReference>
<keyword evidence="2" id="KW-1185">Reference proteome</keyword>
<dbReference type="AlphaFoldDB" id="A0A176YKB1"/>
<comment type="caution">
    <text evidence="1">The sequence shown here is derived from an EMBL/GenBank/DDBJ whole genome shotgun (WGS) entry which is preliminary data.</text>
</comment>
<dbReference type="STRING" id="1505087.AYJ54_18870"/>
<reference evidence="1 2" key="1">
    <citation type="submission" date="2016-03" db="EMBL/GenBank/DDBJ databases">
        <title>Draft Genome Sequence of the Strain BR 10245 (Bradyrhizobium sp.) isolated from nodules of Centrolobium paraense.</title>
        <authorList>
            <person name="Simoes-Araujo J.L.Sr."/>
            <person name="Barauna A.C."/>
            <person name="Silva K."/>
            <person name="Zilli J.E."/>
        </authorList>
    </citation>
    <scope>NUCLEOTIDE SEQUENCE [LARGE SCALE GENOMIC DNA]</scope>
    <source>
        <strain evidence="1 2">BR 10245</strain>
    </source>
</reference>
<dbReference type="Proteomes" id="UP000076959">
    <property type="component" value="Unassembled WGS sequence"/>
</dbReference>
<protein>
    <submittedName>
        <fullName evidence="1">Uncharacterized protein</fullName>
    </submittedName>
</protein>
<gene>
    <name evidence="1" type="ORF">AYJ54_18870</name>
</gene>
<dbReference type="OrthoDB" id="7343596at2"/>
<accession>A0A176YKB1</accession>
<dbReference type="RefSeq" id="WP_063702619.1">
    <property type="nucleotide sequence ID" value="NZ_LUUB01000073.1"/>
</dbReference>
<name>A0A176YKB1_9BRAD</name>
<evidence type="ECO:0000313" key="1">
    <source>
        <dbReference type="EMBL" id="OAF06886.1"/>
    </source>
</evidence>
<sequence>MTSIDNTALGRLEKEGRLVNAVLKGWTKKEGRFGFRGDIALRFQPQLANEKRPPDYSIEQVLTIAERGDPTIPILAGYLHSFTYLADVAQVLDGTLSPDGRYFIFCNNIDLLAKYRTKIGDITFCVLPCEESTVWKEMMDLAGVDKNDIKTFDTAGKLDYLIDAAKDIEVSCTELSYKEGLSKMGPVKNRNENRPV</sequence>
<evidence type="ECO:0000313" key="2">
    <source>
        <dbReference type="Proteomes" id="UP000076959"/>
    </source>
</evidence>
<proteinExistence type="predicted"/>